<evidence type="ECO:0000256" key="2">
    <source>
        <dbReference type="ARBA" id="ARBA00010532"/>
    </source>
</evidence>
<keyword evidence="8 13" id="KW-0675">Receptor</keyword>
<feature type="disulfide bond" evidence="10">
    <location>
        <begin position="272"/>
        <end position="341"/>
    </location>
</feature>
<dbReference type="InterPro" id="IPR002159">
    <property type="entry name" value="CD36_fam"/>
</dbReference>
<name>A0A3B0JEC8_DROGU</name>
<keyword evidence="6 12" id="KW-0472">Membrane</keyword>
<keyword evidence="5 12" id="KW-1133">Transmembrane helix</keyword>
<evidence type="ECO:0000256" key="6">
    <source>
        <dbReference type="ARBA" id="ARBA00023136"/>
    </source>
</evidence>
<keyword evidence="4 12" id="KW-0812">Transmembrane</keyword>
<dbReference type="Pfam" id="PF01130">
    <property type="entry name" value="CD36"/>
    <property type="match status" value="1"/>
</dbReference>
<protein>
    <submittedName>
        <fullName evidence="13">Blast:Scavenger receptor class B member 1</fullName>
    </submittedName>
</protein>
<sequence length="556" mass="62385">MKLFTNKNQRNAKLLRCAALGMTLLFFGSLILISDPVQSILDVQLSLKPGTLLYLLWLDPPIDVYINVYMFNYTNVDAFTGGTDAKLKLVEVGPYVYKEVLTNHNITLNEANNTISYSPRREYIFVPERSVSDPKVDRIRAPNIPLMGVTTLASSLSVFASLGLSAVAKRLNAQPILEMSVHEYMWGYEDQLVQLAAKFVPSWIDFASFGIMEKLFREGNESNVVNMNLPERKDKFGVKLPNSPRGYTLDSINGERGFSKWQYDAKSNGTMCNRIWGSHDATLFPRDMNAQDAFYIYRRTFCRRLPMRFNTTRTRNGIDAYEFVMAPNVFDSELGNPNSSCFCKNNRCLKKGVGSVSPCYYSIPLAITFPHFMHGDPSLLVPFEGLNPDESRFGSTFVVQPQLGAPMQGTHLRLQANQVVGKVNFNSLMEPFEDMVLPLLWVDLNIDVLSFSLRMLIHGIKWGFHLLQWTAALGMLLAGVYQLCAALMVCFWPSAAQQQFLKVEQAEKGGRPCSLTLAASTLRKSSAVASLQVEQEEQHLLSDGSPSLTPKLPEEA</sequence>
<dbReference type="PRINTS" id="PR01610">
    <property type="entry name" value="CD36ANTIGEN"/>
</dbReference>
<dbReference type="InterPro" id="IPR005428">
    <property type="entry name" value="CD36/SCARB1/SNMP1"/>
</dbReference>
<comment type="similarity">
    <text evidence="2">Belongs to the CD36 family.</text>
</comment>
<dbReference type="GO" id="GO:0005044">
    <property type="term" value="F:scavenger receptor activity"/>
    <property type="evidence" value="ECO:0007669"/>
    <property type="project" value="TreeGrafter"/>
</dbReference>
<dbReference type="PRINTS" id="PR01609">
    <property type="entry name" value="CD36FAMILY"/>
</dbReference>
<evidence type="ECO:0000256" key="11">
    <source>
        <dbReference type="SAM" id="MobiDB-lite"/>
    </source>
</evidence>
<feature type="disulfide bond" evidence="10">
    <location>
        <begin position="343"/>
        <end position="348"/>
    </location>
</feature>
<evidence type="ECO:0000256" key="1">
    <source>
        <dbReference type="ARBA" id="ARBA00004651"/>
    </source>
</evidence>
<dbReference type="GO" id="GO:0005737">
    <property type="term" value="C:cytoplasm"/>
    <property type="evidence" value="ECO:0007669"/>
    <property type="project" value="TreeGrafter"/>
</dbReference>
<keyword evidence="7 10" id="KW-1015">Disulfide bond</keyword>
<keyword evidence="3" id="KW-1003">Cell membrane</keyword>
<dbReference type="Proteomes" id="UP000268350">
    <property type="component" value="Unassembled WGS sequence"/>
</dbReference>
<evidence type="ECO:0000256" key="3">
    <source>
        <dbReference type="ARBA" id="ARBA00022475"/>
    </source>
</evidence>
<evidence type="ECO:0000256" key="12">
    <source>
        <dbReference type="SAM" id="Phobius"/>
    </source>
</evidence>
<evidence type="ECO:0000256" key="10">
    <source>
        <dbReference type="PIRSR" id="PIRSR605428-52"/>
    </source>
</evidence>
<dbReference type="GO" id="GO:0005886">
    <property type="term" value="C:plasma membrane"/>
    <property type="evidence" value="ECO:0007669"/>
    <property type="project" value="UniProtKB-SubCell"/>
</dbReference>
<reference evidence="14" key="1">
    <citation type="submission" date="2018-01" db="EMBL/GenBank/DDBJ databases">
        <authorList>
            <person name="Alioto T."/>
            <person name="Alioto T."/>
        </authorList>
    </citation>
    <scope>NUCLEOTIDE SEQUENCE [LARGE SCALE GENOMIC DNA]</scope>
</reference>
<evidence type="ECO:0000256" key="5">
    <source>
        <dbReference type="ARBA" id="ARBA00022989"/>
    </source>
</evidence>
<gene>
    <name evidence="13" type="ORF">DGUA_6G005337</name>
</gene>
<feature type="region of interest" description="Disordered" evidence="11">
    <location>
        <begin position="537"/>
        <end position="556"/>
    </location>
</feature>
<evidence type="ECO:0000256" key="9">
    <source>
        <dbReference type="ARBA" id="ARBA00023180"/>
    </source>
</evidence>
<evidence type="ECO:0000256" key="7">
    <source>
        <dbReference type="ARBA" id="ARBA00023157"/>
    </source>
</evidence>
<dbReference type="AlphaFoldDB" id="A0A3B0JEC8"/>
<evidence type="ECO:0000313" key="14">
    <source>
        <dbReference type="Proteomes" id="UP000268350"/>
    </source>
</evidence>
<feature type="disulfide bond" evidence="10">
    <location>
        <begin position="302"/>
        <end position="359"/>
    </location>
</feature>
<keyword evidence="9" id="KW-0325">Glycoprotein</keyword>
<organism evidence="13 14">
    <name type="scientific">Drosophila guanche</name>
    <name type="common">Fruit fly</name>
    <dbReference type="NCBI Taxonomy" id="7266"/>
    <lineage>
        <taxon>Eukaryota</taxon>
        <taxon>Metazoa</taxon>
        <taxon>Ecdysozoa</taxon>
        <taxon>Arthropoda</taxon>
        <taxon>Hexapoda</taxon>
        <taxon>Insecta</taxon>
        <taxon>Pterygota</taxon>
        <taxon>Neoptera</taxon>
        <taxon>Endopterygota</taxon>
        <taxon>Diptera</taxon>
        <taxon>Brachycera</taxon>
        <taxon>Muscomorpha</taxon>
        <taxon>Ephydroidea</taxon>
        <taxon>Drosophilidae</taxon>
        <taxon>Drosophila</taxon>
        <taxon>Sophophora</taxon>
    </lineage>
</organism>
<feature type="transmembrane region" description="Helical" evidence="12">
    <location>
        <begin position="469"/>
        <end position="495"/>
    </location>
</feature>
<comment type="subcellular location">
    <subcellularLocation>
        <location evidence="1">Cell membrane</location>
        <topology evidence="1">Multi-pass membrane protein</topology>
    </subcellularLocation>
</comment>
<dbReference type="OrthoDB" id="18585at2759"/>
<dbReference type="EMBL" id="OUUW01000005">
    <property type="protein sequence ID" value="SPP80455.1"/>
    <property type="molecule type" value="Genomic_DNA"/>
</dbReference>
<keyword evidence="14" id="KW-1185">Reference proteome</keyword>
<dbReference type="PANTHER" id="PTHR11923:SF104">
    <property type="entry name" value="FI07620P"/>
    <property type="match status" value="1"/>
</dbReference>
<evidence type="ECO:0000313" key="13">
    <source>
        <dbReference type="EMBL" id="SPP80455.1"/>
    </source>
</evidence>
<evidence type="ECO:0000256" key="8">
    <source>
        <dbReference type="ARBA" id="ARBA00023170"/>
    </source>
</evidence>
<dbReference type="OMA" id="AITYPHF"/>
<evidence type="ECO:0000256" key="4">
    <source>
        <dbReference type="ARBA" id="ARBA00022692"/>
    </source>
</evidence>
<dbReference type="PANTHER" id="PTHR11923">
    <property type="entry name" value="SCAVENGER RECEPTOR CLASS B TYPE-1 SR-B1"/>
    <property type="match status" value="1"/>
</dbReference>
<accession>A0A3B0JEC8</accession>
<proteinExistence type="inferred from homology"/>